<dbReference type="EMBL" id="WVQY01000005">
    <property type="protein sequence ID" value="NOD31496.1"/>
    <property type="molecule type" value="Genomic_DNA"/>
</dbReference>
<name>A0ABX1WE26_9RHOB</name>
<accession>A0ABX1WE26</accession>
<dbReference type="Proteomes" id="UP000599383">
    <property type="component" value="Unassembled WGS sequence"/>
</dbReference>
<comment type="caution">
    <text evidence="1">The sequence shown here is derived from an EMBL/GenBank/DDBJ whole genome shotgun (WGS) entry which is preliminary data.</text>
</comment>
<dbReference type="RefSeq" id="WP_171363959.1">
    <property type="nucleotide sequence ID" value="NZ_WVQY01000005.1"/>
</dbReference>
<keyword evidence="2" id="KW-1185">Reference proteome</keyword>
<proteinExistence type="predicted"/>
<evidence type="ECO:0000313" key="1">
    <source>
        <dbReference type="EMBL" id="NOD31496.1"/>
    </source>
</evidence>
<evidence type="ECO:0000313" key="2">
    <source>
        <dbReference type="Proteomes" id="UP000599383"/>
    </source>
</evidence>
<gene>
    <name evidence="1" type="ORF">GS617_14555</name>
</gene>
<reference evidence="1 2" key="1">
    <citation type="submission" date="2019-12" db="EMBL/GenBank/DDBJ databases">
        <title>Ruegeria JWLKs population differentiation of coral mucus and skeleton niches.</title>
        <authorList>
            <person name="Luo D."/>
        </authorList>
    </citation>
    <scope>NUCLEOTIDE SEQUENCE [LARGE SCALE GENOMIC DNA]</scope>
    <source>
        <strain evidence="1 2">HKCCD6238</strain>
    </source>
</reference>
<sequence length="93" mass="10417">MTSKTNPTPGPLTDDTEVWRRTLSILAGIKQVASEVRAEARQIEAAYPDQWIRPGHWERADLVSALNNAHTVMSVEVRAIARSRNLAIPDELR</sequence>
<protein>
    <submittedName>
        <fullName evidence="1">Uncharacterized protein</fullName>
    </submittedName>
</protein>
<organism evidence="1 2">
    <name type="scientific">Ruegeria atlantica</name>
    <dbReference type="NCBI Taxonomy" id="81569"/>
    <lineage>
        <taxon>Bacteria</taxon>
        <taxon>Pseudomonadati</taxon>
        <taxon>Pseudomonadota</taxon>
        <taxon>Alphaproteobacteria</taxon>
        <taxon>Rhodobacterales</taxon>
        <taxon>Roseobacteraceae</taxon>
        <taxon>Ruegeria</taxon>
    </lineage>
</organism>